<evidence type="ECO:0000256" key="1">
    <source>
        <dbReference type="SAM" id="MobiDB-lite"/>
    </source>
</evidence>
<organism evidence="2 3">
    <name type="scientific">Paraconexibacter algicola</name>
    <dbReference type="NCBI Taxonomy" id="2133960"/>
    <lineage>
        <taxon>Bacteria</taxon>
        <taxon>Bacillati</taxon>
        <taxon>Actinomycetota</taxon>
        <taxon>Thermoleophilia</taxon>
        <taxon>Solirubrobacterales</taxon>
        <taxon>Paraconexibacteraceae</taxon>
        <taxon>Paraconexibacter</taxon>
    </lineage>
</organism>
<keyword evidence="3" id="KW-1185">Reference proteome</keyword>
<evidence type="ECO:0000313" key="3">
    <source>
        <dbReference type="Proteomes" id="UP000240739"/>
    </source>
</evidence>
<accession>A0A2T4UN09</accession>
<feature type="compositionally biased region" description="Basic and acidic residues" evidence="1">
    <location>
        <begin position="294"/>
        <end position="306"/>
    </location>
</feature>
<protein>
    <recommendedName>
        <fullName evidence="4">SPOR domain-containing protein</fullName>
    </recommendedName>
</protein>
<dbReference type="RefSeq" id="WP_107569437.1">
    <property type="nucleotide sequence ID" value="NZ_PYYB01000001.1"/>
</dbReference>
<sequence length="329" mass="32651">MTDTHLLHQPRLGRPGETCRSCSAPLATDQRYCLNCGARRADAPLRFLDEPGTAAAVGGHASPPVPPDPPGTLRLAAAAVPPPAARRGGVLASSDRPVTLVAAAATMLLALGVGVAIGNAGDGDGKRPTVITVGGVAAPAAAVAAAPTGTAAPATFTADWPAGTEGWTIRLQTLPKDGTTPAAVAAAKADATAKGAPSVGALDTDAYPSLDPGAYLVYSGVYDARKDAQAALDAVTASFPDATVVRVSASAAQAAGGTADDKQDTTEDAPAADPEAAPLDDTLGQQENAAPETFQKESKKLPDKIQSEGPPPAKDSKPAGGGSDAETFG</sequence>
<dbReference type="OrthoDB" id="5245215at2"/>
<name>A0A2T4UN09_9ACTN</name>
<dbReference type="Proteomes" id="UP000240739">
    <property type="component" value="Unassembled WGS sequence"/>
</dbReference>
<proteinExistence type="predicted"/>
<feature type="compositionally biased region" description="Low complexity" evidence="1">
    <location>
        <begin position="268"/>
        <end position="283"/>
    </location>
</feature>
<reference evidence="2 3" key="1">
    <citation type="submission" date="2018-03" db="EMBL/GenBank/DDBJ databases">
        <title>Aquarubrobacter algicola gen. nov., sp. nov., a novel actinobacterium isolated from shallow eutrophic lake during the end of cyanobacterial harmful algal blooms.</title>
        <authorList>
            <person name="Chun S.J."/>
        </authorList>
    </citation>
    <scope>NUCLEOTIDE SEQUENCE [LARGE SCALE GENOMIC DNA]</scope>
    <source>
        <strain evidence="2 3">Seoho-28</strain>
    </source>
</reference>
<evidence type="ECO:0000313" key="2">
    <source>
        <dbReference type="EMBL" id="PTL60626.1"/>
    </source>
</evidence>
<dbReference type="AlphaFoldDB" id="A0A2T4UN09"/>
<comment type="caution">
    <text evidence="2">The sequence shown here is derived from an EMBL/GenBank/DDBJ whole genome shotgun (WGS) entry which is preliminary data.</text>
</comment>
<dbReference type="EMBL" id="PYYB01000001">
    <property type="protein sequence ID" value="PTL60626.1"/>
    <property type="molecule type" value="Genomic_DNA"/>
</dbReference>
<gene>
    <name evidence="2" type="ORF">C7Y72_13765</name>
</gene>
<feature type="region of interest" description="Disordered" evidence="1">
    <location>
        <begin position="253"/>
        <end position="329"/>
    </location>
</feature>
<evidence type="ECO:0008006" key="4">
    <source>
        <dbReference type="Google" id="ProtNLM"/>
    </source>
</evidence>